<feature type="transmembrane region" description="Helical" evidence="1">
    <location>
        <begin position="501"/>
        <end position="518"/>
    </location>
</feature>
<organism evidence="2 3">
    <name type="scientific">Candidatus Woesebacteria bacterium GW2011_GWB1_38_8</name>
    <dbReference type="NCBI Taxonomy" id="1618570"/>
    <lineage>
        <taxon>Bacteria</taxon>
        <taxon>Candidatus Woeseibacteriota</taxon>
    </lineage>
</organism>
<feature type="transmembrane region" description="Helical" evidence="1">
    <location>
        <begin position="290"/>
        <end position="308"/>
    </location>
</feature>
<evidence type="ECO:0000313" key="3">
    <source>
        <dbReference type="Proteomes" id="UP000034081"/>
    </source>
</evidence>
<dbReference type="AlphaFoldDB" id="A0A0G0LA51"/>
<feature type="transmembrane region" description="Helical" evidence="1">
    <location>
        <begin position="383"/>
        <end position="404"/>
    </location>
</feature>
<feature type="transmembrane region" description="Helical" evidence="1">
    <location>
        <begin position="59"/>
        <end position="76"/>
    </location>
</feature>
<feature type="transmembrane region" description="Helical" evidence="1">
    <location>
        <begin position="257"/>
        <end position="278"/>
    </location>
</feature>
<keyword evidence="1" id="KW-0812">Transmembrane</keyword>
<feature type="transmembrane region" description="Helical" evidence="1">
    <location>
        <begin position="190"/>
        <end position="212"/>
    </location>
</feature>
<comment type="caution">
    <text evidence="2">The sequence shown here is derived from an EMBL/GenBank/DDBJ whole genome shotgun (WGS) entry which is preliminary data.</text>
</comment>
<reference evidence="2 3" key="1">
    <citation type="journal article" date="2015" name="Nature">
        <title>rRNA introns, odd ribosomes, and small enigmatic genomes across a large radiation of phyla.</title>
        <authorList>
            <person name="Brown C.T."/>
            <person name="Hug L.A."/>
            <person name="Thomas B.C."/>
            <person name="Sharon I."/>
            <person name="Castelle C.J."/>
            <person name="Singh A."/>
            <person name="Wilkins M.J."/>
            <person name="Williams K.H."/>
            <person name="Banfield J.F."/>
        </authorList>
    </citation>
    <scope>NUCLEOTIDE SEQUENCE [LARGE SCALE GENOMIC DNA]</scope>
</reference>
<feature type="transmembrane region" description="Helical" evidence="1">
    <location>
        <begin position="314"/>
        <end position="334"/>
    </location>
</feature>
<evidence type="ECO:0008006" key="4">
    <source>
        <dbReference type="Google" id="ProtNLM"/>
    </source>
</evidence>
<protein>
    <recommendedName>
        <fullName evidence="4">DUF2157 domain-containing protein</fullName>
    </recommendedName>
</protein>
<sequence>MFNFLRKRSGGKNEIKQIQFTSNKSGFLSPLFFFLTLCFTGLGMAALNRELGNIIPERSILFFISILGIAIAYAHNTSFILGVSLITIIFWWGFQSIAWLNIFTLVNQNGPYRTDYITPSAIICGYGFLAVLFWLLGLLHQYTNSFKKFSTLYTFFGYMGILGFTTFFTSKAGLNFIEDMTSGLPFTKSWQLALMIYMLFISNLLLILYLYLKKGIDKLTLIFTLIPYTLFSILILLPEQTLFLKVSYSNVNLNSAGVFWAVLFNIIVILLLAYSFFVNRSKEGFILKNLGYIFLFTFSFIKFINAPLSNGFTAGTSLIAVLTFLILTISLIYYFDNKLQTQKWQALLTFAGFLPATLFSFFISSEQGLRSFSRKQVVLNYELFNLILLCLFIILLVFILYIYLKDKLTDLLPLLLYLCFLVFLLLSPQGGLFLNRSGSLNPTGILWAIVFNIIAFIFPILTILWGFRYKATVYINIGTILIFLLIFIKYFDWFFTFMDKGIFFIIAGILLFILGAVLEKSRRKFISDISAT</sequence>
<feature type="transmembrane region" description="Helical" evidence="1">
    <location>
        <begin position="26"/>
        <end position="47"/>
    </location>
</feature>
<gene>
    <name evidence="2" type="ORF">UT08_C0014G0017</name>
</gene>
<feature type="transmembrane region" description="Helical" evidence="1">
    <location>
        <begin position="346"/>
        <end position="363"/>
    </location>
</feature>
<name>A0A0G0LA51_9BACT</name>
<feature type="transmembrane region" description="Helical" evidence="1">
    <location>
        <begin position="116"/>
        <end position="139"/>
    </location>
</feature>
<feature type="transmembrane region" description="Helical" evidence="1">
    <location>
        <begin position="411"/>
        <end position="433"/>
    </location>
</feature>
<feature type="transmembrane region" description="Helical" evidence="1">
    <location>
        <begin position="219"/>
        <end position="237"/>
    </location>
</feature>
<evidence type="ECO:0000313" key="2">
    <source>
        <dbReference type="EMBL" id="KKQ84725.1"/>
    </source>
</evidence>
<proteinExistence type="predicted"/>
<evidence type="ECO:0000256" key="1">
    <source>
        <dbReference type="SAM" id="Phobius"/>
    </source>
</evidence>
<feature type="transmembrane region" description="Helical" evidence="1">
    <location>
        <begin position="445"/>
        <end position="467"/>
    </location>
</feature>
<accession>A0A0G0LA51</accession>
<keyword evidence="1" id="KW-0472">Membrane</keyword>
<dbReference type="EMBL" id="LBVL01000014">
    <property type="protein sequence ID" value="KKQ84725.1"/>
    <property type="molecule type" value="Genomic_DNA"/>
</dbReference>
<feature type="transmembrane region" description="Helical" evidence="1">
    <location>
        <begin position="151"/>
        <end position="170"/>
    </location>
</feature>
<keyword evidence="1" id="KW-1133">Transmembrane helix</keyword>
<dbReference type="Proteomes" id="UP000034081">
    <property type="component" value="Unassembled WGS sequence"/>
</dbReference>
<feature type="transmembrane region" description="Helical" evidence="1">
    <location>
        <begin position="474"/>
        <end position="495"/>
    </location>
</feature>
<dbReference type="PATRIC" id="fig|1618570.3.peg.1145"/>
<feature type="transmembrane region" description="Helical" evidence="1">
    <location>
        <begin position="83"/>
        <end position="104"/>
    </location>
</feature>
<dbReference type="STRING" id="1618570.UT08_C0014G0017"/>